<sequence>MSADPPARLIVSEVRAALERGLAPGFAQKVAANALGIAQRELERAAPAGAEDMQELADRIRGAAVLDDALIGKLIELAIARMEIDQPTYPPFRAWKDAAGDGAGWRVP</sequence>
<dbReference type="Pfam" id="PF19802">
    <property type="entry name" value="DUF6285"/>
    <property type="match status" value="1"/>
</dbReference>
<keyword evidence="3" id="KW-1185">Reference proteome</keyword>
<dbReference type="EMBL" id="JAOAMV010000001">
    <property type="protein sequence ID" value="MCT2557712.1"/>
    <property type="molecule type" value="Genomic_DNA"/>
</dbReference>
<comment type="caution">
    <text evidence="2">The sequence shown here is derived from an EMBL/GenBank/DDBJ whole genome shotgun (WGS) entry which is preliminary data.</text>
</comment>
<dbReference type="AlphaFoldDB" id="A0A9X2VYL6"/>
<proteinExistence type="predicted"/>
<dbReference type="Proteomes" id="UP001142648">
    <property type="component" value="Unassembled WGS sequence"/>
</dbReference>
<dbReference type="RefSeq" id="WP_259960477.1">
    <property type="nucleotide sequence ID" value="NZ_JAOAMV010000001.1"/>
</dbReference>
<evidence type="ECO:0000313" key="3">
    <source>
        <dbReference type="Proteomes" id="UP001142648"/>
    </source>
</evidence>
<organism evidence="2 3">
    <name type="scientific">Tsuneonella litorea</name>
    <dbReference type="NCBI Taxonomy" id="2976475"/>
    <lineage>
        <taxon>Bacteria</taxon>
        <taxon>Pseudomonadati</taxon>
        <taxon>Pseudomonadota</taxon>
        <taxon>Alphaproteobacteria</taxon>
        <taxon>Sphingomonadales</taxon>
        <taxon>Erythrobacteraceae</taxon>
        <taxon>Tsuneonella</taxon>
    </lineage>
</organism>
<accession>A0A9X2VYL6</accession>
<reference evidence="2" key="1">
    <citation type="submission" date="2022-09" db="EMBL/GenBank/DDBJ databases">
        <title>The genome sequence of Tsuneonella sp. YG55.</title>
        <authorList>
            <person name="Liu Y."/>
        </authorList>
    </citation>
    <scope>NUCLEOTIDE SEQUENCE</scope>
    <source>
        <strain evidence="2">YG55</strain>
    </source>
</reference>
<evidence type="ECO:0000313" key="2">
    <source>
        <dbReference type="EMBL" id="MCT2557712.1"/>
    </source>
</evidence>
<gene>
    <name evidence="2" type="ORF">N0B51_01825</name>
</gene>
<protein>
    <submittedName>
        <fullName evidence="2">DUF6285 domain-containing protein</fullName>
    </submittedName>
</protein>
<evidence type="ECO:0000259" key="1">
    <source>
        <dbReference type="Pfam" id="PF19802"/>
    </source>
</evidence>
<feature type="domain" description="DUF6285" evidence="1">
    <location>
        <begin position="25"/>
        <end position="89"/>
    </location>
</feature>
<dbReference type="InterPro" id="IPR046252">
    <property type="entry name" value="DUF6285"/>
</dbReference>
<name>A0A9X2VYL6_9SPHN</name>